<protein>
    <submittedName>
        <fullName evidence="2">YfhD family protein</fullName>
    </submittedName>
</protein>
<dbReference type="KEGG" id="aqt:FN924_13075"/>
<organism evidence="2 3">
    <name type="scientific">Radiobacillus deserti</name>
    <dbReference type="NCBI Taxonomy" id="2594883"/>
    <lineage>
        <taxon>Bacteria</taxon>
        <taxon>Bacillati</taxon>
        <taxon>Bacillota</taxon>
        <taxon>Bacilli</taxon>
        <taxon>Bacillales</taxon>
        <taxon>Bacillaceae</taxon>
        <taxon>Radiobacillus</taxon>
    </lineage>
</organism>
<dbReference type="AlphaFoldDB" id="A0A516KI26"/>
<evidence type="ECO:0000313" key="3">
    <source>
        <dbReference type="Proteomes" id="UP000315215"/>
    </source>
</evidence>
<keyword evidence="3" id="KW-1185">Reference proteome</keyword>
<name>A0A516KI26_9BACI</name>
<evidence type="ECO:0000313" key="2">
    <source>
        <dbReference type="EMBL" id="QDP41042.1"/>
    </source>
</evidence>
<feature type="region of interest" description="Disordered" evidence="1">
    <location>
        <begin position="1"/>
        <end position="26"/>
    </location>
</feature>
<proteinExistence type="predicted"/>
<gene>
    <name evidence="2" type="ORF">FN924_13075</name>
</gene>
<dbReference type="Pfam" id="PF14151">
    <property type="entry name" value="YfhD"/>
    <property type="match status" value="1"/>
</dbReference>
<evidence type="ECO:0000256" key="1">
    <source>
        <dbReference type="SAM" id="MobiDB-lite"/>
    </source>
</evidence>
<sequence>MGRDDHKGKSRNKLAQTPKYEKTTDGIDVEFSRELADHEDIEAQARSKAADARAHKR</sequence>
<dbReference type="RefSeq" id="WP_143895187.1">
    <property type="nucleotide sequence ID" value="NZ_CP041666.1"/>
</dbReference>
<reference evidence="2 3" key="1">
    <citation type="submission" date="2019-07" db="EMBL/GenBank/DDBJ databases">
        <authorList>
            <person name="Li J."/>
        </authorList>
    </citation>
    <scope>NUCLEOTIDE SEQUENCE [LARGE SCALE GENOMIC DNA]</scope>
    <source>
        <strain evidence="2 3">TKL69</strain>
    </source>
</reference>
<feature type="region of interest" description="Disordered" evidence="1">
    <location>
        <begin position="38"/>
        <end position="57"/>
    </location>
</feature>
<accession>A0A516KI26</accession>
<dbReference type="Proteomes" id="UP000315215">
    <property type="component" value="Chromosome"/>
</dbReference>
<dbReference type="EMBL" id="CP041666">
    <property type="protein sequence ID" value="QDP41042.1"/>
    <property type="molecule type" value="Genomic_DNA"/>
</dbReference>
<dbReference type="InterPro" id="IPR025435">
    <property type="entry name" value="YfhD-like"/>
</dbReference>
<dbReference type="OrthoDB" id="2973490at2"/>